<evidence type="ECO:0000256" key="3">
    <source>
        <dbReference type="ARBA" id="ARBA00022692"/>
    </source>
</evidence>
<keyword evidence="10" id="KW-0407">Ion channel</keyword>
<feature type="transmembrane region" description="Helical" evidence="11">
    <location>
        <begin position="43"/>
        <end position="62"/>
    </location>
</feature>
<evidence type="ECO:0000256" key="4">
    <source>
        <dbReference type="ARBA" id="ARBA00022989"/>
    </source>
</evidence>
<evidence type="ECO:0000256" key="2">
    <source>
        <dbReference type="ARBA" id="ARBA00022448"/>
    </source>
</evidence>
<keyword evidence="7" id="KW-0675">Receptor</keyword>
<evidence type="ECO:0000256" key="7">
    <source>
        <dbReference type="ARBA" id="ARBA00023170"/>
    </source>
</evidence>
<dbReference type="Proteomes" id="UP001374584">
    <property type="component" value="Unassembled WGS sequence"/>
</dbReference>
<keyword evidence="6 11" id="KW-0472">Membrane</keyword>
<evidence type="ECO:0000313" key="14">
    <source>
        <dbReference type="EMBL" id="KAK7372520.1"/>
    </source>
</evidence>
<keyword evidence="9" id="KW-1071">Ligand-gated ion channel</keyword>
<comment type="subcellular location">
    <subcellularLocation>
        <location evidence="1">Membrane</location>
        <topology evidence="1">Multi-pass membrane protein</topology>
    </subcellularLocation>
</comment>
<dbReference type="AlphaFoldDB" id="A0AAN9NH43"/>
<evidence type="ECO:0000256" key="6">
    <source>
        <dbReference type="ARBA" id="ARBA00023136"/>
    </source>
</evidence>
<evidence type="ECO:0000256" key="11">
    <source>
        <dbReference type="SAM" id="Phobius"/>
    </source>
</evidence>
<dbReference type="EMBL" id="JAYMYR010000003">
    <property type="protein sequence ID" value="KAK7372520.1"/>
    <property type="molecule type" value="Genomic_DNA"/>
</dbReference>
<dbReference type="PANTHER" id="PTHR18966">
    <property type="entry name" value="IONOTROPIC GLUTAMATE RECEPTOR"/>
    <property type="match status" value="1"/>
</dbReference>
<evidence type="ECO:0000256" key="12">
    <source>
        <dbReference type="SAM" id="SignalP"/>
    </source>
</evidence>
<feature type="chain" id="PRO_5042923171" description="Ionotropic glutamate receptor C-terminal domain-containing protein" evidence="12">
    <location>
        <begin position="20"/>
        <end position="98"/>
    </location>
</feature>
<proteinExistence type="predicted"/>
<dbReference type="InterPro" id="IPR001320">
    <property type="entry name" value="Iontro_rcpt_C"/>
</dbReference>
<dbReference type="Pfam" id="PF00060">
    <property type="entry name" value="Lig_chan"/>
    <property type="match status" value="1"/>
</dbReference>
<gene>
    <name evidence="14" type="ORF">VNO80_05901</name>
</gene>
<evidence type="ECO:0000256" key="10">
    <source>
        <dbReference type="ARBA" id="ARBA00023303"/>
    </source>
</evidence>
<keyword evidence="15" id="KW-1185">Reference proteome</keyword>
<evidence type="ECO:0000256" key="1">
    <source>
        <dbReference type="ARBA" id="ARBA00004141"/>
    </source>
</evidence>
<feature type="signal peptide" evidence="12">
    <location>
        <begin position="1"/>
        <end position="19"/>
    </location>
</feature>
<accession>A0AAN9NH43</accession>
<reference evidence="14 15" key="1">
    <citation type="submission" date="2024-01" db="EMBL/GenBank/DDBJ databases">
        <title>The genomes of 5 underutilized Papilionoideae crops provide insights into root nodulation and disease resistanc.</title>
        <authorList>
            <person name="Jiang F."/>
        </authorList>
    </citation>
    <scope>NUCLEOTIDE SEQUENCE [LARGE SCALE GENOMIC DNA]</scope>
    <source>
        <strain evidence="14">JINMINGXINNONG_FW02</strain>
        <tissue evidence="14">Leaves</tissue>
    </source>
</reference>
<dbReference type="GO" id="GO:0016020">
    <property type="term" value="C:membrane"/>
    <property type="evidence" value="ECO:0007669"/>
    <property type="project" value="UniProtKB-SubCell"/>
</dbReference>
<keyword evidence="8" id="KW-0325">Glycoprotein</keyword>
<dbReference type="InterPro" id="IPR015683">
    <property type="entry name" value="Ionotropic_Glu_rcpt"/>
</dbReference>
<dbReference type="Gene3D" id="1.10.287.70">
    <property type="match status" value="1"/>
</dbReference>
<keyword evidence="12" id="KW-0732">Signal</keyword>
<organism evidence="14 15">
    <name type="scientific">Phaseolus coccineus</name>
    <name type="common">Scarlet runner bean</name>
    <name type="synonym">Phaseolus multiflorus</name>
    <dbReference type="NCBI Taxonomy" id="3886"/>
    <lineage>
        <taxon>Eukaryota</taxon>
        <taxon>Viridiplantae</taxon>
        <taxon>Streptophyta</taxon>
        <taxon>Embryophyta</taxon>
        <taxon>Tracheophyta</taxon>
        <taxon>Spermatophyta</taxon>
        <taxon>Magnoliopsida</taxon>
        <taxon>eudicotyledons</taxon>
        <taxon>Gunneridae</taxon>
        <taxon>Pentapetalae</taxon>
        <taxon>rosids</taxon>
        <taxon>fabids</taxon>
        <taxon>Fabales</taxon>
        <taxon>Fabaceae</taxon>
        <taxon>Papilionoideae</taxon>
        <taxon>50 kb inversion clade</taxon>
        <taxon>NPAAA clade</taxon>
        <taxon>indigoferoid/millettioid clade</taxon>
        <taxon>Phaseoleae</taxon>
        <taxon>Phaseolus</taxon>
    </lineage>
</organism>
<name>A0AAN9NH43_PHACN</name>
<keyword evidence="5" id="KW-0406">Ion transport</keyword>
<protein>
    <recommendedName>
        <fullName evidence="13">Ionotropic glutamate receptor C-terminal domain-containing protein</fullName>
    </recommendedName>
</protein>
<evidence type="ECO:0000259" key="13">
    <source>
        <dbReference type="Pfam" id="PF00060"/>
    </source>
</evidence>
<dbReference type="GO" id="GO:0015276">
    <property type="term" value="F:ligand-gated monoatomic ion channel activity"/>
    <property type="evidence" value="ECO:0007669"/>
    <property type="project" value="InterPro"/>
</dbReference>
<keyword evidence="2" id="KW-0813">Transport</keyword>
<evidence type="ECO:0000256" key="8">
    <source>
        <dbReference type="ARBA" id="ARBA00023180"/>
    </source>
</evidence>
<keyword evidence="3 11" id="KW-0812">Transmembrane</keyword>
<feature type="domain" description="Ionotropic glutamate receptor C-terminal" evidence="13">
    <location>
        <begin position="2"/>
        <end position="91"/>
    </location>
</feature>
<evidence type="ECO:0000313" key="15">
    <source>
        <dbReference type="Proteomes" id="UP001374584"/>
    </source>
</evidence>
<keyword evidence="4 11" id="KW-1133">Transmembrane helix</keyword>
<comment type="caution">
    <text evidence="14">The sequence shown here is derived from an EMBL/GenBank/DDBJ whole genome shotgun (WGS) entry which is preliminary data.</text>
</comment>
<evidence type="ECO:0000256" key="5">
    <source>
        <dbReference type="ARBA" id="ARBA00023065"/>
    </source>
</evidence>
<sequence>MMWFVTGMFFLVVEVVVWTLERGINDEEAPLEDNLSLLSEESTLSTLGCFLLIIWMSVVLILNSSYTASLTSILIVEQLSSHVKGIESLIASDVRIDF</sequence>
<evidence type="ECO:0000256" key="9">
    <source>
        <dbReference type="ARBA" id="ARBA00023286"/>
    </source>
</evidence>